<proteinExistence type="predicted"/>
<evidence type="ECO:0000256" key="1">
    <source>
        <dbReference type="ARBA" id="ARBA00004496"/>
    </source>
</evidence>
<dbReference type="PANTHER" id="PTHR30349:SF77">
    <property type="entry name" value="TYROSINE RECOMBINASE XERC"/>
    <property type="match status" value="1"/>
</dbReference>
<dbReference type="AlphaFoldDB" id="G7W5H1"/>
<keyword evidence="6" id="KW-1185">Reference proteome</keyword>
<evidence type="ECO:0000256" key="2">
    <source>
        <dbReference type="ARBA" id="ARBA00022908"/>
    </source>
</evidence>
<dbReference type="InterPro" id="IPR013762">
    <property type="entry name" value="Integrase-like_cat_sf"/>
</dbReference>
<dbReference type="PROSITE" id="PS51898">
    <property type="entry name" value="TYR_RECOMBINASE"/>
    <property type="match status" value="1"/>
</dbReference>
<dbReference type="GO" id="GO:0006310">
    <property type="term" value="P:DNA recombination"/>
    <property type="evidence" value="ECO:0007669"/>
    <property type="project" value="UniProtKB-KW"/>
</dbReference>
<feature type="domain" description="Tyr recombinase" evidence="4">
    <location>
        <begin position="196"/>
        <end position="431"/>
    </location>
</feature>
<dbReference type="Gene3D" id="1.10.443.10">
    <property type="entry name" value="Intergrase catalytic core"/>
    <property type="match status" value="1"/>
</dbReference>
<reference evidence="5 6" key="2">
    <citation type="journal article" date="2012" name="J. Bacteriol.">
        <title>Complete genome sequences of Desulfosporosinus orientis DSM765T, Desulfosporosinus youngiae DSM17734T, Desulfosporosinus meridiei DSM13257T, and Desulfosporosinus acidiphilus DSM22704T.</title>
        <authorList>
            <person name="Pester M."/>
            <person name="Brambilla E."/>
            <person name="Alazard D."/>
            <person name="Rattei T."/>
            <person name="Weinmaier T."/>
            <person name="Han J."/>
            <person name="Lucas S."/>
            <person name="Lapidus A."/>
            <person name="Cheng J.F."/>
            <person name="Goodwin L."/>
            <person name="Pitluck S."/>
            <person name="Peters L."/>
            <person name="Ovchinnikova G."/>
            <person name="Teshima H."/>
            <person name="Detter J.C."/>
            <person name="Han C.S."/>
            <person name="Tapia R."/>
            <person name="Land M.L."/>
            <person name="Hauser L."/>
            <person name="Kyrpides N.C."/>
            <person name="Ivanova N.N."/>
            <person name="Pagani I."/>
            <person name="Huntmann M."/>
            <person name="Wei C.L."/>
            <person name="Davenport K.W."/>
            <person name="Daligault H."/>
            <person name="Chain P.S."/>
            <person name="Chen A."/>
            <person name="Mavromatis K."/>
            <person name="Markowitz V."/>
            <person name="Szeto E."/>
            <person name="Mikhailova N."/>
            <person name="Pati A."/>
            <person name="Wagner M."/>
            <person name="Woyke T."/>
            <person name="Ollivier B."/>
            <person name="Klenk H.P."/>
            <person name="Spring S."/>
            <person name="Loy A."/>
        </authorList>
    </citation>
    <scope>NUCLEOTIDE SEQUENCE [LARGE SCALE GENOMIC DNA]</scope>
    <source>
        <strain evidence="6">ATCC 19365 / DSM 765 / NCIMB 8382 / VKM B-1628</strain>
    </source>
</reference>
<dbReference type="CDD" id="cd00397">
    <property type="entry name" value="DNA_BRE_C"/>
    <property type="match status" value="1"/>
</dbReference>
<evidence type="ECO:0000259" key="4">
    <source>
        <dbReference type="PROSITE" id="PS51898"/>
    </source>
</evidence>
<dbReference type="GO" id="GO:0005737">
    <property type="term" value="C:cytoplasm"/>
    <property type="evidence" value="ECO:0007669"/>
    <property type="project" value="UniProtKB-SubCell"/>
</dbReference>
<reference evidence="6" key="1">
    <citation type="submission" date="2011-11" db="EMBL/GenBank/DDBJ databases">
        <title>Complete sequence of Desulfosporosinus orientis DSM 765.</title>
        <authorList>
            <person name="Lucas S."/>
            <person name="Han J."/>
            <person name="Lapidus A."/>
            <person name="Cheng J.-F."/>
            <person name="Goodwin L."/>
            <person name="Pitluck S."/>
            <person name="Peters L."/>
            <person name="Ovchinnikova G."/>
            <person name="Teshima H."/>
            <person name="Detter J.C."/>
            <person name="Han C."/>
            <person name="Tapia R."/>
            <person name="Land M."/>
            <person name="Hauser L."/>
            <person name="Kyrpides N."/>
            <person name="Ivanova N."/>
            <person name="Pagani I."/>
            <person name="Pester M."/>
            <person name="Spring S."/>
            <person name="Ollivier B."/>
            <person name="Rattei T."/>
            <person name="Klenk H.-P."/>
            <person name="Wagner M."/>
            <person name="Loy A."/>
            <person name="Woyke T."/>
        </authorList>
    </citation>
    <scope>NUCLEOTIDE SEQUENCE [LARGE SCALE GENOMIC DNA]</scope>
    <source>
        <strain evidence="6">ATCC 19365 / DSM 765 / NCIMB 8382 / VKM B-1628</strain>
    </source>
</reference>
<protein>
    <submittedName>
        <fullName evidence="5">Site-specific recombinase XerD</fullName>
    </submittedName>
</protein>
<keyword evidence="3" id="KW-0233">DNA recombination</keyword>
<dbReference type="PANTHER" id="PTHR30349">
    <property type="entry name" value="PHAGE INTEGRASE-RELATED"/>
    <property type="match status" value="1"/>
</dbReference>
<dbReference type="OrthoDB" id="9803188at2"/>
<comment type="subcellular location">
    <subcellularLocation>
        <location evidence="1">Cytoplasm</location>
    </subcellularLocation>
</comment>
<organism evidence="5 6">
    <name type="scientific">Desulfosporosinus orientis (strain ATCC 19365 / DSM 765 / NCIMB 8382 / VKM B-1628 / Singapore I)</name>
    <name type="common">Desulfotomaculum orientis</name>
    <dbReference type="NCBI Taxonomy" id="768706"/>
    <lineage>
        <taxon>Bacteria</taxon>
        <taxon>Bacillati</taxon>
        <taxon>Bacillota</taxon>
        <taxon>Clostridia</taxon>
        <taxon>Eubacteriales</taxon>
        <taxon>Desulfitobacteriaceae</taxon>
        <taxon>Desulfosporosinus</taxon>
    </lineage>
</organism>
<dbReference type="PATRIC" id="fig|768706.3.peg.910"/>
<dbReference type="Pfam" id="PF00589">
    <property type="entry name" value="Phage_integrase"/>
    <property type="match status" value="1"/>
</dbReference>
<dbReference type="KEGG" id="dor:Desor_0942"/>
<dbReference type="InterPro" id="IPR002104">
    <property type="entry name" value="Integrase_catalytic"/>
</dbReference>
<dbReference type="GO" id="GO:0015074">
    <property type="term" value="P:DNA integration"/>
    <property type="evidence" value="ECO:0007669"/>
    <property type="project" value="UniProtKB-KW"/>
</dbReference>
<accession>G7W5H1</accession>
<dbReference type="InterPro" id="IPR011010">
    <property type="entry name" value="DNA_brk_join_enz"/>
</dbReference>
<dbReference type="RefSeq" id="WP_014183442.1">
    <property type="nucleotide sequence ID" value="NC_016584.1"/>
</dbReference>
<evidence type="ECO:0000256" key="3">
    <source>
        <dbReference type="ARBA" id="ARBA00023172"/>
    </source>
</evidence>
<name>G7W5H1_DESOD</name>
<dbReference type="STRING" id="768706.Desor_0942"/>
<evidence type="ECO:0000313" key="5">
    <source>
        <dbReference type="EMBL" id="AET66618.1"/>
    </source>
</evidence>
<dbReference type="EMBL" id="CP003108">
    <property type="protein sequence ID" value="AET66618.1"/>
    <property type="molecule type" value="Genomic_DNA"/>
</dbReference>
<dbReference type="Proteomes" id="UP000006346">
    <property type="component" value="Chromosome"/>
</dbReference>
<dbReference type="InterPro" id="IPR050090">
    <property type="entry name" value="Tyrosine_recombinase_XerCD"/>
</dbReference>
<gene>
    <name evidence="5" type="ordered locus">Desor_0942</name>
</gene>
<dbReference type="eggNOG" id="COG4974">
    <property type="taxonomic scope" value="Bacteria"/>
</dbReference>
<dbReference type="SUPFAM" id="SSF56349">
    <property type="entry name" value="DNA breaking-rejoining enzymes"/>
    <property type="match status" value="1"/>
</dbReference>
<dbReference type="HOGENOM" id="CLU_587495_0_0_9"/>
<evidence type="ECO:0000313" key="6">
    <source>
        <dbReference type="Proteomes" id="UP000006346"/>
    </source>
</evidence>
<keyword evidence="2" id="KW-0229">DNA integration</keyword>
<dbReference type="GO" id="GO:0003677">
    <property type="term" value="F:DNA binding"/>
    <property type="evidence" value="ECO:0007669"/>
    <property type="project" value="InterPro"/>
</dbReference>
<sequence>MYIIEEKLVDGEPLYIKRYKAIDSNNDYEERIYISQATISRDNNDYIMIYDNKTKVIRDAFRYLNSVQLLKKPINSRLSISSSLKRLYEFLTIFQYDINNLGVKEVAQLKDFLYGGKKAGISYEFKFVSMRNADTINQYLSKYRKYLKFLNISNETINERQNSRNLELSQDYNKGISEKIQERYVVSDPSQQNKRTVPRYISEAKFESIILYIKKKYSLREEIIVRLMFENGLRLGETLGLTLEDVEDTLITIRNRLTDKKDQHAKTCYHPKNVDDYKRSIYSTWGKGYQTIKPKLLLINKIQEYIDISHGKMSSKKRANYLCKAKADKVTNGASLEGDNYYLFLNKDGKPLAQDGWNKILRDIFNKTGIDIDEGVRKHNLSHRFRHGFAMKIIKEGAEIFEVAKALRHSNVASVMCYFRPTEEDVYDANKMGAEAMIKQIPELEI</sequence>